<gene>
    <name evidence="3" type="ORF">C798_12040</name>
</gene>
<dbReference type="EMBL" id="CP008956">
    <property type="protein sequence ID" value="QJQ00936.1"/>
    <property type="molecule type" value="Genomic_DNA"/>
</dbReference>
<dbReference type="Pfam" id="PF08421">
    <property type="entry name" value="Methyltransf_13"/>
    <property type="match status" value="1"/>
</dbReference>
<dbReference type="PANTHER" id="PTHR43861">
    <property type="entry name" value="TRANS-ACONITATE 2-METHYLTRANSFERASE-RELATED"/>
    <property type="match status" value="1"/>
</dbReference>
<evidence type="ECO:0000313" key="3">
    <source>
        <dbReference type="EMBL" id="QJQ00936.1"/>
    </source>
</evidence>
<name>A0A6M3ZQX2_9BURK</name>
<dbReference type="Pfam" id="PF08484">
    <property type="entry name" value="Methyltransf_14"/>
    <property type="match status" value="1"/>
</dbReference>
<protein>
    <recommendedName>
        <fullName evidence="5">Class I SAM-dependent methyltransferase</fullName>
    </recommendedName>
</protein>
<evidence type="ECO:0000259" key="1">
    <source>
        <dbReference type="Pfam" id="PF08421"/>
    </source>
</evidence>
<dbReference type="RefSeq" id="WP_017451140.1">
    <property type="nucleotide sequence ID" value="NZ_CP008956.1"/>
</dbReference>
<evidence type="ECO:0000259" key="2">
    <source>
        <dbReference type="Pfam" id="PF08484"/>
    </source>
</evidence>
<evidence type="ECO:0000313" key="4">
    <source>
        <dbReference type="Proteomes" id="UP000501648"/>
    </source>
</evidence>
<sequence length="404" mass="45501">MNNQHECNLCGGTELTELINFGEFPVAKHYLTKPDEERPVWPVKLHFCEHCGLTQLVDACPPEVIYANYVTISAWKFQPHLLPQIELIKTLDGMESGSGIIEIGCNDGGFLEQLKLQGFTNAVGVEPAQDAYDLAIAKGVDVIRDFLTPDLARKIVAQRGQFNLFVSRQNLEHMSDLRGVAACIETLVQDGGYVLIEVPNFECNLRTHDYGLWEEHVNYFTRDTLREFLARANVEIVHSEVFVFSGEGIFVLARKKGQVPSDLSYVPSLREQNLDYAAQWQPFIRDINQELAQFKRQGKKIAVYGAGSRGFCLLNFARMTGNIDFIVDDQPEKQNTWMPGTGLPIVGSDALYEQGVDICLLGVNTENEDKVLKRHEKWIAGGGQFWSIFPPSARMLPAWQKYIA</sequence>
<dbReference type="CDD" id="cd02440">
    <property type="entry name" value="AdoMet_MTases"/>
    <property type="match status" value="1"/>
</dbReference>
<dbReference type="InterPro" id="IPR038576">
    <property type="entry name" value="Methyltransf_Zn-bd_dom_put_sf"/>
</dbReference>
<dbReference type="Gene3D" id="6.20.50.110">
    <property type="entry name" value="Methyltransferase, zinc-binding domain"/>
    <property type="match status" value="1"/>
</dbReference>
<dbReference type="Gene3D" id="3.40.50.720">
    <property type="entry name" value="NAD(P)-binding Rossmann-like Domain"/>
    <property type="match status" value="1"/>
</dbReference>
<dbReference type="SUPFAM" id="SSF53335">
    <property type="entry name" value="S-adenosyl-L-methionine-dependent methyltransferases"/>
    <property type="match status" value="1"/>
</dbReference>
<dbReference type="AlphaFoldDB" id="A0A6M3ZQX2"/>
<feature type="domain" description="C-methyltransferase" evidence="2">
    <location>
        <begin position="275"/>
        <end position="390"/>
    </location>
</feature>
<dbReference type="Proteomes" id="UP000501648">
    <property type="component" value="Chromosome"/>
</dbReference>
<evidence type="ECO:0008006" key="5">
    <source>
        <dbReference type="Google" id="ProtNLM"/>
    </source>
</evidence>
<dbReference type="InterPro" id="IPR029063">
    <property type="entry name" value="SAM-dependent_MTases_sf"/>
</dbReference>
<organism evidence="3 4">
    <name type="scientific">Herbaspirillum rubrisubalbicans Os34</name>
    <dbReference type="NCBI Taxonomy" id="1235827"/>
    <lineage>
        <taxon>Bacteria</taxon>
        <taxon>Pseudomonadati</taxon>
        <taxon>Pseudomonadota</taxon>
        <taxon>Betaproteobacteria</taxon>
        <taxon>Burkholderiales</taxon>
        <taxon>Oxalobacteraceae</taxon>
        <taxon>Herbaspirillum</taxon>
    </lineage>
</organism>
<dbReference type="Pfam" id="PF13489">
    <property type="entry name" value="Methyltransf_23"/>
    <property type="match status" value="1"/>
</dbReference>
<feature type="domain" description="Methyltransferase putative zinc binding" evidence="1">
    <location>
        <begin position="7"/>
        <end position="66"/>
    </location>
</feature>
<dbReference type="InterPro" id="IPR013691">
    <property type="entry name" value="MeTrfase_14"/>
</dbReference>
<proteinExistence type="predicted"/>
<accession>A0A6M3ZQX2</accession>
<dbReference type="InterPro" id="IPR013630">
    <property type="entry name" value="Methyltransf_Zn-bd_dom_put"/>
</dbReference>
<dbReference type="Gene3D" id="3.40.50.150">
    <property type="entry name" value="Vaccinia Virus protein VP39"/>
    <property type="match status" value="1"/>
</dbReference>
<dbReference type="PANTHER" id="PTHR43861:SF5">
    <property type="entry name" value="BLL5978 PROTEIN"/>
    <property type="match status" value="1"/>
</dbReference>
<reference evidence="3 4" key="1">
    <citation type="journal article" date="2012" name="J. Bacteriol.">
        <title>Genome sequence of the pathogenic Herbaspirillum seropedicae strain Os34, isolated from rice roots.</title>
        <authorList>
            <person name="Ye W."/>
            <person name="Ye S."/>
            <person name="Liu J."/>
            <person name="Chang S."/>
            <person name="Chen M."/>
            <person name="Zhu B."/>
            <person name="Guo L."/>
            <person name="An Q."/>
        </authorList>
    </citation>
    <scope>NUCLEOTIDE SEQUENCE [LARGE SCALE GENOMIC DNA]</scope>
    <source>
        <strain evidence="3 4">Os34</strain>
    </source>
</reference>